<evidence type="ECO:0000259" key="2">
    <source>
        <dbReference type="PROSITE" id="PS50989"/>
    </source>
</evidence>
<dbReference type="PANTHER" id="PTHR22855">
    <property type="entry name" value="ACETYL, PROPIONYL, PYRUVATE, AND GLUTACONYL CARBOXYLASE-RELATED"/>
    <property type="match status" value="1"/>
</dbReference>
<evidence type="ECO:0000313" key="5">
    <source>
        <dbReference type="Proteomes" id="UP000317366"/>
    </source>
</evidence>
<proteinExistence type="predicted"/>
<dbReference type="InterPro" id="IPR011762">
    <property type="entry name" value="COA_CT_N"/>
</dbReference>
<protein>
    <submittedName>
        <fullName evidence="3">Methylcrotonoyl-CoA carboxylase</fullName>
    </submittedName>
</protein>
<dbReference type="InterPro" id="IPR045190">
    <property type="entry name" value="MCCB/AccD1-like"/>
</dbReference>
<evidence type="ECO:0000259" key="1">
    <source>
        <dbReference type="PROSITE" id="PS50980"/>
    </source>
</evidence>
<dbReference type="EMBL" id="VBOU01000091">
    <property type="protein sequence ID" value="TMQ53036.1"/>
    <property type="molecule type" value="Genomic_DNA"/>
</dbReference>
<evidence type="ECO:0000313" key="4">
    <source>
        <dbReference type="EMBL" id="TMQ61783.1"/>
    </source>
</evidence>
<dbReference type="EMBL" id="VBOX01000090">
    <property type="protein sequence ID" value="TMQ61783.1"/>
    <property type="molecule type" value="Genomic_DNA"/>
</dbReference>
<name>A0A538SNU6_UNCEI</name>
<feature type="domain" description="CoA carboxyltransferase N-terminal" evidence="1">
    <location>
        <begin position="21"/>
        <end position="278"/>
    </location>
</feature>
<dbReference type="PROSITE" id="PS50980">
    <property type="entry name" value="COA_CT_NTER"/>
    <property type="match status" value="1"/>
</dbReference>
<dbReference type="Proteomes" id="UP000317366">
    <property type="component" value="Unassembled WGS sequence"/>
</dbReference>
<dbReference type="InterPro" id="IPR029045">
    <property type="entry name" value="ClpP/crotonase-like_dom_sf"/>
</dbReference>
<dbReference type="FunFam" id="3.90.226.10:FF:000004">
    <property type="entry name" value="Methylcrotonoyl-CoA carboxylase beta chain"/>
    <property type="match status" value="1"/>
</dbReference>
<accession>A0A538SNU6</accession>
<dbReference type="InterPro" id="IPR034733">
    <property type="entry name" value="AcCoA_carboxyl_beta"/>
</dbReference>
<dbReference type="GO" id="GO:0004485">
    <property type="term" value="F:methylcrotonoyl-CoA carboxylase activity"/>
    <property type="evidence" value="ECO:0007669"/>
    <property type="project" value="TreeGrafter"/>
</dbReference>
<dbReference type="Gene3D" id="3.90.226.10">
    <property type="entry name" value="2-enoyl-CoA Hydratase, Chain A, domain 1"/>
    <property type="match status" value="2"/>
</dbReference>
<dbReference type="Pfam" id="PF01039">
    <property type="entry name" value="Carboxyl_trans"/>
    <property type="match status" value="1"/>
</dbReference>
<sequence>MEILRSHLKTGSAEFQRNRAHHEGLVEDLRRRLTAVANAAPPQVVKLQRDRGKLLVRERIERLLDPDTPFLEFSPLAATGLYDDEIPAAGIITGIGVVSGRECVIVANDATVKGGTYYPITIKKHIRAQEIALENRVPAVYLVDSGGVFLPLQAEVFPDKEHFGRIFYNQAIMSAEAIPQVAAVLGMCTAGGAYVPAMSDENVIVKGTGTIYLAGPPLVKAATGEEVTPEDLGGAEVHARVSGVVDHMAANEAEALQTVRNIMGNLNRVKRVDLDLEEPEDPAYPPEEIYGVLPTDLKQPYDVREVLARLLDGSRFHEFKANYGTTLVCGFGRWMGYPVGVVANNGVLFSESALKGTHFIELCTQRRVPLLFLQNITGFMVGKKYEAGGIAKDGAKMVQAVATAQVPRITVLIGASHGAGNYAMCGRGYRPRFLFAWPNSRISVMGGQQAAEVLVQVKREQLAREGKTLSPEEAKAIADPVLAKYEKEGGPYFATGHLWDDGVIDPAQTREVVGLALSAALNAPVTRGPAPVYRM</sequence>
<comment type="caution">
    <text evidence="3">The sequence shown here is derived from an EMBL/GenBank/DDBJ whole genome shotgun (WGS) entry which is preliminary data.</text>
</comment>
<dbReference type="PROSITE" id="PS50989">
    <property type="entry name" value="COA_CT_CTER"/>
    <property type="match status" value="1"/>
</dbReference>
<dbReference type="InterPro" id="IPR011763">
    <property type="entry name" value="COA_CT_C"/>
</dbReference>
<dbReference type="Proteomes" id="UP000319829">
    <property type="component" value="Unassembled WGS sequence"/>
</dbReference>
<gene>
    <name evidence="3" type="ORF">E6K74_10670</name>
    <name evidence="4" type="ORF">E6K77_09325</name>
</gene>
<dbReference type="SUPFAM" id="SSF52096">
    <property type="entry name" value="ClpP/crotonase"/>
    <property type="match status" value="2"/>
</dbReference>
<dbReference type="AlphaFoldDB" id="A0A538SNU6"/>
<feature type="domain" description="CoA carboxyltransferase C-terminal" evidence="2">
    <location>
        <begin position="275"/>
        <end position="527"/>
    </location>
</feature>
<dbReference type="GO" id="GO:0006552">
    <property type="term" value="P:L-leucine catabolic process"/>
    <property type="evidence" value="ECO:0007669"/>
    <property type="project" value="TreeGrafter"/>
</dbReference>
<organism evidence="3 6">
    <name type="scientific">Eiseniibacteriota bacterium</name>
    <dbReference type="NCBI Taxonomy" id="2212470"/>
    <lineage>
        <taxon>Bacteria</taxon>
        <taxon>Candidatus Eiseniibacteriota</taxon>
    </lineage>
</organism>
<dbReference type="GO" id="GO:1905202">
    <property type="term" value="C:methylcrotonoyl-CoA carboxylase complex"/>
    <property type="evidence" value="ECO:0007669"/>
    <property type="project" value="TreeGrafter"/>
</dbReference>
<evidence type="ECO:0000313" key="3">
    <source>
        <dbReference type="EMBL" id="TMQ53036.1"/>
    </source>
</evidence>
<reference evidence="5 6" key="1">
    <citation type="journal article" date="2019" name="Nat. Microbiol.">
        <title>Mediterranean grassland soil C-N compound turnover is dependent on rainfall and depth, and is mediated by genomically divergent microorganisms.</title>
        <authorList>
            <person name="Diamond S."/>
            <person name="Andeer P.F."/>
            <person name="Li Z."/>
            <person name="Crits-Christoph A."/>
            <person name="Burstein D."/>
            <person name="Anantharaman K."/>
            <person name="Lane K.R."/>
            <person name="Thomas B.C."/>
            <person name="Pan C."/>
            <person name="Northen T.R."/>
            <person name="Banfield J.F."/>
        </authorList>
    </citation>
    <scope>NUCLEOTIDE SEQUENCE [LARGE SCALE GENOMIC DNA]</scope>
    <source>
        <strain evidence="3">WS_4</strain>
        <strain evidence="4">WS_7</strain>
    </source>
</reference>
<dbReference type="FunFam" id="3.90.226.10:FF:000046">
    <property type="entry name" value="Geranyl-CoA carboxylase beta subunit"/>
    <property type="match status" value="1"/>
</dbReference>
<evidence type="ECO:0000313" key="6">
    <source>
        <dbReference type="Proteomes" id="UP000319829"/>
    </source>
</evidence>
<dbReference type="PANTHER" id="PTHR22855:SF13">
    <property type="entry name" value="METHYLCROTONOYL-COA CARBOXYLASE BETA CHAIN, MITOCHONDRIAL"/>
    <property type="match status" value="1"/>
</dbReference>